<dbReference type="InterPro" id="IPR000073">
    <property type="entry name" value="AB_hydrolase_1"/>
</dbReference>
<sequence>MLGSSRFWNETTQRLSKDKGIGCVVPDLLGFGRSPWPSGAENYTIEAHIQWLLRDTLPPPPENDDRGKEDEEVHIVGHSLGGVMALEMGARLPPHLKLGSVTVVSMPYFQTRQEAEEALFNSPIPYLFITWPRATWVLCSVMCQQRWFWSYPISSILSLVTMPFPRYHVPFEIIEDFFLHSCESASATMKQCVLSHNISSAAKEIRKKGGKIHVVHGDEDTTTSPVNAKLFADEFGDSYHGVKGAKHLLPLHAPKVLCGILGEGVEGTIEPGTKREYECE</sequence>
<dbReference type="PANTHER" id="PTHR43689">
    <property type="entry name" value="HYDROLASE"/>
    <property type="match status" value="1"/>
</dbReference>
<evidence type="ECO:0000259" key="1">
    <source>
        <dbReference type="Pfam" id="PF12697"/>
    </source>
</evidence>
<reference evidence="2" key="1">
    <citation type="submission" date="2021-01" db="EMBL/GenBank/DDBJ databases">
        <authorList>
            <person name="Corre E."/>
            <person name="Pelletier E."/>
            <person name="Niang G."/>
            <person name="Scheremetjew M."/>
            <person name="Finn R."/>
            <person name="Kale V."/>
            <person name="Holt S."/>
            <person name="Cochrane G."/>
            <person name="Meng A."/>
            <person name="Brown T."/>
            <person name="Cohen L."/>
        </authorList>
    </citation>
    <scope>NUCLEOTIDE SEQUENCE</scope>
    <source>
        <strain evidence="2">SoJaBio B1-5/56/2</strain>
    </source>
</reference>
<dbReference type="Pfam" id="PF12697">
    <property type="entry name" value="Abhydrolase_6"/>
    <property type="match status" value="1"/>
</dbReference>
<feature type="domain" description="AB hydrolase-1" evidence="1">
    <location>
        <begin position="4"/>
        <end position="256"/>
    </location>
</feature>
<dbReference type="Gene3D" id="3.40.50.1820">
    <property type="entry name" value="alpha/beta hydrolase"/>
    <property type="match status" value="1"/>
</dbReference>
<dbReference type="SUPFAM" id="SSF53474">
    <property type="entry name" value="alpha/beta-Hydrolases"/>
    <property type="match status" value="1"/>
</dbReference>
<dbReference type="InterPro" id="IPR029058">
    <property type="entry name" value="AB_hydrolase_fold"/>
</dbReference>
<gene>
    <name evidence="2" type="ORF">NAES01612_LOCUS6028</name>
</gene>
<dbReference type="PANTHER" id="PTHR43689:SF8">
    <property type="entry name" value="ALPHA_BETA-HYDROLASES SUPERFAMILY PROTEIN"/>
    <property type="match status" value="1"/>
</dbReference>
<dbReference type="CDD" id="cd00741">
    <property type="entry name" value="Lipase"/>
    <property type="match status" value="1"/>
</dbReference>
<evidence type="ECO:0000313" key="2">
    <source>
        <dbReference type="EMBL" id="CAE2293060.1"/>
    </source>
</evidence>
<dbReference type="AlphaFoldDB" id="A0A7S4KG63"/>
<organism evidence="2">
    <name type="scientific">Paramoeba aestuarina</name>
    <dbReference type="NCBI Taxonomy" id="180227"/>
    <lineage>
        <taxon>Eukaryota</taxon>
        <taxon>Amoebozoa</taxon>
        <taxon>Discosea</taxon>
        <taxon>Flabellinia</taxon>
        <taxon>Dactylopodida</taxon>
        <taxon>Paramoebidae</taxon>
        <taxon>Paramoeba</taxon>
    </lineage>
</organism>
<name>A0A7S4KG63_9EUKA</name>
<protein>
    <recommendedName>
        <fullName evidence="1">AB hydrolase-1 domain-containing protein</fullName>
    </recommendedName>
</protein>
<accession>A0A7S4KG63</accession>
<dbReference type="EMBL" id="HBKR01009067">
    <property type="protein sequence ID" value="CAE2293060.1"/>
    <property type="molecule type" value="Transcribed_RNA"/>
</dbReference>
<proteinExistence type="predicted"/>